<dbReference type="AlphaFoldDB" id="A0A9N7YQV0"/>
<organism evidence="2 3">
    <name type="scientific">Pleuronectes platessa</name>
    <name type="common">European plaice</name>
    <dbReference type="NCBI Taxonomy" id="8262"/>
    <lineage>
        <taxon>Eukaryota</taxon>
        <taxon>Metazoa</taxon>
        <taxon>Chordata</taxon>
        <taxon>Craniata</taxon>
        <taxon>Vertebrata</taxon>
        <taxon>Euteleostomi</taxon>
        <taxon>Actinopterygii</taxon>
        <taxon>Neopterygii</taxon>
        <taxon>Teleostei</taxon>
        <taxon>Neoteleostei</taxon>
        <taxon>Acanthomorphata</taxon>
        <taxon>Carangaria</taxon>
        <taxon>Pleuronectiformes</taxon>
        <taxon>Pleuronectoidei</taxon>
        <taxon>Pleuronectidae</taxon>
        <taxon>Pleuronectes</taxon>
    </lineage>
</organism>
<accession>A0A9N7YQV0</accession>
<gene>
    <name evidence="2" type="ORF">PLEPLA_LOCUS24253</name>
</gene>
<evidence type="ECO:0000313" key="2">
    <source>
        <dbReference type="EMBL" id="CAB1436218.1"/>
    </source>
</evidence>
<dbReference type="Proteomes" id="UP001153269">
    <property type="component" value="Unassembled WGS sequence"/>
</dbReference>
<evidence type="ECO:0000313" key="3">
    <source>
        <dbReference type="Proteomes" id="UP001153269"/>
    </source>
</evidence>
<feature type="compositionally biased region" description="Low complexity" evidence="1">
    <location>
        <begin position="54"/>
        <end position="68"/>
    </location>
</feature>
<feature type="region of interest" description="Disordered" evidence="1">
    <location>
        <begin position="54"/>
        <end position="91"/>
    </location>
</feature>
<comment type="caution">
    <text evidence="2">The sequence shown here is derived from an EMBL/GenBank/DDBJ whole genome shotgun (WGS) entry which is preliminary data.</text>
</comment>
<sequence>MRRSEDRKGARGSTTEVLTEGIEGLRLHLFRPGSLSAGPRPSLSLLLASVMGARASPTSSARSTSPLLVEGRRGAREAPSAEGSPWSLWPGAAGPPRLGGLSVVHHSETHHTSHASWPGSLHCAIEGHSPRLKRTACQWGTCDHRSPDDSGGGPSPTCVALFWGGGWVLWCLICCEDSEQQDPAESRLAQQACRERHFLSLSHPAVSLHSGDLVLSRVPRSSPPPPTVCGEIVSGLIKAQSNRRSKADIFLRDDRRAKSNRMEQSLFSQIGLSPDSPPQARTMAGPGAQLPHRPRQEEAGGWVLRETLSMLKYGGDR</sequence>
<protein>
    <submittedName>
        <fullName evidence="2">Uncharacterized protein</fullName>
    </submittedName>
</protein>
<evidence type="ECO:0000256" key="1">
    <source>
        <dbReference type="SAM" id="MobiDB-lite"/>
    </source>
</evidence>
<proteinExistence type="predicted"/>
<keyword evidence="3" id="KW-1185">Reference proteome</keyword>
<reference evidence="2" key="1">
    <citation type="submission" date="2020-03" db="EMBL/GenBank/DDBJ databases">
        <authorList>
            <person name="Weist P."/>
        </authorList>
    </citation>
    <scope>NUCLEOTIDE SEQUENCE</scope>
</reference>
<name>A0A9N7YQV0_PLEPL</name>
<dbReference type="EMBL" id="CADEAL010001868">
    <property type="protein sequence ID" value="CAB1436218.1"/>
    <property type="molecule type" value="Genomic_DNA"/>
</dbReference>
<feature type="region of interest" description="Disordered" evidence="1">
    <location>
        <begin position="269"/>
        <end position="301"/>
    </location>
</feature>